<dbReference type="AlphaFoldDB" id="A0A7Z9DY28"/>
<dbReference type="Gene3D" id="3.40.50.300">
    <property type="entry name" value="P-loop containing nucleotide triphosphate hydrolases"/>
    <property type="match status" value="1"/>
</dbReference>
<dbReference type="Proteomes" id="UP000184550">
    <property type="component" value="Unassembled WGS sequence"/>
</dbReference>
<sequence>MSNEENKNYSYKVGGSIPVEQLCYVERQADTDLYEGLKAREYCYVLNARQMGKSSLIGRTMQKLKNEGFACTAIDLSQAGKSDATAQNWYAGVISGLNSGFQLKVNLKDWLGQHDYLTPVNRLKHFIEDQLLKKVAEKIIIFIDETDHLLNFQFTDDFLPLLKSCHDGNNNPAFQRITFALFGVATPYELAQDKTNIFNISKSIKLNGIEFDENKVAPLTRGLPEKVENPVAVIQQVLDWTGGQPFLTQKLCQKIVESQITIAVGTEVEQIEDLVQTKLIDNWESQDQPVHLKTIRDRFLNSKKFPSHDLLKIYQKILQQGEIVANDNSREQMELRLSGLVVEKDGKLKVYNKIYEKIFNQDWVDKTLADNNIMPIEQEIYEALKAGEFCYMLSSPLTTKENLLIKIQEYFKNNNIPYAVIDPIQIDSNRKASDFDFQWRGQWYSKVVAIIEKKFGLDYRAKEWWNKTKGEYKEDVPYACLFKKYLQCQLLHHKHDKNLVIIFDKIESIFDDLKFTEEIFTIIRDWYEQRRNNKNYKRLTFLMLGAAIPDGYEYKYHKSITGGWRTNLNNPSPPQVQPIVQKIEGKFRDIDPKVLLSRIWEWTNGHPVLTQKLFQLVLTDNSDIPEGQEAEVKYVDNLVQNIIQDCEV</sequence>
<keyword evidence="2" id="KW-1185">Reference proteome</keyword>
<evidence type="ECO:0000313" key="1">
    <source>
        <dbReference type="EMBL" id="VXD17376.1"/>
    </source>
</evidence>
<comment type="caution">
    <text evidence="1">The sequence shown here is derived from an EMBL/GenBank/DDBJ whole genome shotgun (WGS) entry which is preliminary data.</text>
</comment>
<gene>
    <name evidence="1" type="ORF">PL8927_60007</name>
</gene>
<dbReference type="Pfam" id="PF14516">
    <property type="entry name" value="AAA_35"/>
    <property type="match status" value="2"/>
</dbReference>
<dbReference type="EMBL" id="CZCU02000135">
    <property type="protein sequence ID" value="VXD17376.1"/>
    <property type="molecule type" value="Genomic_DNA"/>
</dbReference>
<protein>
    <submittedName>
        <fullName evidence="1">Uncharacterized protein</fullName>
    </submittedName>
</protein>
<reference evidence="1" key="1">
    <citation type="submission" date="2019-10" db="EMBL/GenBank/DDBJ databases">
        <authorList>
            <consortium name="Genoscope - CEA"/>
            <person name="William W."/>
        </authorList>
    </citation>
    <scope>NUCLEOTIDE SEQUENCE [LARGE SCALE GENOMIC DNA]</scope>
    <source>
        <strain evidence="1">BBR_PRJEB10992</strain>
    </source>
</reference>
<dbReference type="RefSeq" id="WP_197047282.1">
    <property type="nucleotide sequence ID" value="NZ_LR734825.1"/>
</dbReference>
<dbReference type="SUPFAM" id="SSF52540">
    <property type="entry name" value="P-loop containing nucleoside triphosphate hydrolases"/>
    <property type="match status" value="1"/>
</dbReference>
<accession>A0A7Z9DY28</accession>
<proteinExistence type="predicted"/>
<dbReference type="InterPro" id="IPR027417">
    <property type="entry name" value="P-loop_NTPase"/>
</dbReference>
<organism evidence="1 2">
    <name type="scientific">Planktothrix serta PCC 8927</name>
    <dbReference type="NCBI Taxonomy" id="671068"/>
    <lineage>
        <taxon>Bacteria</taxon>
        <taxon>Bacillati</taxon>
        <taxon>Cyanobacteriota</taxon>
        <taxon>Cyanophyceae</taxon>
        <taxon>Oscillatoriophycideae</taxon>
        <taxon>Oscillatoriales</taxon>
        <taxon>Microcoleaceae</taxon>
        <taxon>Planktothrix</taxon>
    </lineage>
</organism>
<name>A0A7Z9DY28_9CYAN</name>
<evidence type="ECO:0000313" key="2">
    <source>
        <dbReference type="Proteomes" id="UP000184550"/>
    </source>
</evidence>